<proteinExistence type="predicted"/>
<feature type="transmembrane region" description="Helical" evidence="1">
    <location>
        <begin position="12"/>
        <end position="32"/>
    </location>
</feature>
<dbReference type="EMBL" id="AP014680">
    <property type="protein sequence ID" value="BAP84665.1"/>
    <property type="molecule type" value="Genomic_DNA"/>
</dbReference>
<dbReference type="InterPro" id="IPR010699">
    <property type="entry name" value="DUF1275"/>
</dbReference>
<feature type="transmembrane region" description="Helical" evidence="1">
    <location>
        <begin position="175"/>
        <end position="195"/>
    </location>
</feature>
<dbReference type="HOGENOM" id="CLU_079303_2_0_9"/>
<protein>
    <submittedName>
        <fullName evidence="2">Integral membrane protein</fullName>
    </submittedName>
</protein>
<feature type="transmembrane region" description="Helical" evidence="1">
    <location>
        <begin position="201"/>
        <end position="221"/>
    </location>
</feature>
<evidence type="ECO:0000256" key="1">
    <source>
        <dbReference type="SAM" id="Phobius"/>
    </source>
</evidence>
<reference evidence="2 3" key="1">
    <citation type="submission" date="2014-11" db="EMBL/GenBank/DDBJ databases">
        <title>Complete genome sequence and analysis of Lactobacillus hokkaidonensis LOOC260T.</title>
        <authorList>
            <person name="Tanizawa Y."/>
            <person name="Tohno M."/>
            <person name="Kaminuma E."/>
            <person name="Nakamura Y."/>
            <person name="Arita M."/>
        </authorList>
    </citation>
    <scope>NUCLEOTIDE SEQUENCE [LARGE SCALE GENOMIC DNA]</scope>
    <source>
        <strain evidence="2 3">LOOC260</strain>
    </source>
</reference>
<dbReference type="STRING" id="1291742.LOOC260_100860"/>
<organism evidence="2 3">
    <name type="scientific">Paucilactobacillus hokkaidonensis JCM 18461</name>
    <dbReference type="NCBI Taxonomy" id="1291742"/>
    <lineage>
        <taxon>Bacteria</taxon>
        <taxon>Bacillati</taxon>
        <taxon>Bacillota</taxon>
        <taxon>Bacilli</taxon>
        <taxon>Lactobacillales</taxon>
        <taxon>Lactobacillaceae</taxon>
        <taxon>Paucilactobacillus</taxon>
    </lineage>
</organism>
<dbReference type="KEGG" id="lho:LOOC260_100860"/>
<dbReference type="RefSeq" id="WP_041092079.1">
    <property type="nucleotide sequence ID" value="NZ_AP014680.1"/>
</dbReference>
<name>A0A0A1GRT5_9LACO</name>
<dbReference type="Pfam" id="PF06912">
    <property type="entry name" value="DUF1275"/>
    <property type="match status" value="1"/>
</dbReference>
<dbReference type="PANTHER" id="PTHR37314:SF4">
    <property type="entry name" value="UPF0700 TRANSMEMBRANE PROTEIN YOAK"/>
    <property type="match status" value="1"/>
</dbReference>
<evidence type="ECO:0000313" key="3">
    <source>
        <dbReference type="Proteomes" id="UP000031620"/>
    </source>
</evidence>
<feature type="transmembrane region" description="Helical" evidence="1">
    <location>
        <begin position="91"/>
        <end position="109"/>
    </location>
</feature>
<keyword evidence="1" id="KW-0812">Transmembrane</keyword>
<keyword evidence="1" id="KW-1133">Transmembrane helix</keyword>
<feature type="transmembrane region" description="Helical" evidence="1">
    <location>
        <begin position="65"/>
        <end position="84"/>
    </location>
</feature>
<gene>
    <name evidence="2" type="ORF">LOOC260_100860</name>
</gene>
<accession>A0A0A1GRT5</accession>
<dbReference type="PANTHER" id="PTHR37314">
    <property type="entry name" value="SLR0142 PROTEIN"/>
    <property type="match status" value="1"/>
</dbReference>
<keyword evidence="1" id="KW-0472">Membrane</keyword>
<dbReference type="AlphaFoldDB" id="A0A0A1GRT5"/>
<evidence type="ECO:0000313" key="2">
    <source>
        <dbReference type="EMBL" id="BAP84665.1"/>
    </source>
</evidence>
<sequence>MINYDNPKIYQLRSIAVALTFCGGFIDAYTFIQRGGVLAAGQTGNIIFLSADIAKWNLPGALTKLATLVAFIAGIMVVEIINYWPHRSHYWRLMILIAELATCFIVGLLPKTVSNIFIVPFLSFVMAMQTTAFSQIEGQAYNNVFTTGNLKKAVSGITRFVFAGVSEQRIVGLTYMQLVLGFASGAITSAILQRIWAVKTIWVVVGILLIVGSYYGRLLFLRNRLWKKNRK</sequence>
<dbReference type="Proteomes" id="UP000031620">
    <property type="component" value="Chromosome"/>
</dbReference>